<keyword evidence="1" id="KW-1133">Transmembrane helix</keyword>
<dbReference type="AlphaFoldDB" id="A0A0P0VF04"/>
<proteinExistence type="predicted"/>
<evidence type="ECO:0000313" key="2">
    <source>
        <dbReference type="EMBL" id="BAS76988.1"/>
    </source>
</evidence>
<dbReference type="Proteomes" id="UP000059680">
    <property type="component" value="Chromosome 2"/>
</dbReference>
<dbReference type="InParanoid" id="A0A0P0VF04"/>
<evidence type="ECO:0000256" key="1">
    <source>
        <dbReference type="SAM" id="Phobius"/>
    </source>
</evidence>
<keyword evidence="3" id="KW-1185">Reference proteome</keyword>
<feature type="transmembrane region" description="Helical" evidence="1">
    <location>
        <begin position="17"/>
        <end position="34"/>
    </location>
</feature>
<name>A0A0P0VF04_ORYSJ</name>
<reference evidence="2 3" key="3">
    <citation type="journal article" date="2013" name="Rice">
        <title>Improvement of the Oryza sativa Nipponbare reference genome using next generation sequence and optical map data.</title>
        <authorList>
            <person name="Kawahara Y."/>
            <person name="de la Bastide M."/>
            <person name="Hamilton J.P."/>
            <person name="Kanamori H."/>
            <person name="McCombie W.R."/>
            <person name="Ouyang S."/>
            <person name="Schwartz D.C."/>
            <person name="Tanaka T."/>
            <person name="Wu J."/>
            <person name="Zhou S."/>
            <person name="Childs K.L."/>
            <person name="Davidson R.M."/>
            <person name="Lin H."/>
            <person name="Quesada-Ocampo L."/>
            <person name="Vaillancourt B."/>
            <person name="Sakai H."/>
            <person name="Lee S.S."/>
            <person name="Kim J."/>
            <person name="Numa H."/>
            <person name="Itoh T."/>
            <person name="Buell C.R."/>
            <person name="Matsumoto T."/>
        </authorList>
    </citation>
    <scope>NUCLEOTIDE SEQUENCE [LARGE SCALE GENOMIC DNA]</scope>
    <source>
        <strain evidence="3">cv. Nipponbare</strain>
    </source>
</reference>
<keyword evidence="1" id="KW-0472">Membrane</keyword>
<sequence length="171" mass="17952">MAGGGEEARCDYWEGRWVAPIVLAFLLLAVRLALPKNAAKEVAYSDLLTGLRAGDVTAVAFEEDSRRIYFHRATDDVGGGGGRRGHRRRHGRVPQKRLGGEVAVLHKEGAARRGVLVRADAGRRGGLSVGATAGGEATGVHAEHAARAVGGLVERRRRASAAIADDGRSGG</sequence>
<reference evidence="3" key="1">
    <citation type="journal article" date="2005" name="Nature">
        <title>The map-based sequence of the rice genome.</title>
        <authorList>
            <consortium name="International rice genome sequencing project (IRGSP)"/>
            <person name="Matsumoto T."/>
            <person name="Wu J."/>
            <person name="Kanamori H."/>
            <person name="Katayose Y."/>
            <person name="Fujisawa M."/>
            <person name="Namiki N."/>
            <person name="Mizuno H."/>
            <person name="Yamamoto K."/>
            <person name="Antonio B.A."/>
            <person name="Baba T."/>
            <person name="Sakata K."/>
            <person name="Nagamura Y."/>
            <person name="Aoki H."/>
            <person name="Arikawa K."/>
            <person name="Arita K."/>
            <person name="Bito T."/>
            <person name="Chiden Y."/>
            <person name="Fujitsuka N."/>
            <person name="Fukunaka R."/>
            <person name="Hamada M."/>
            <person name="Harada C."/>
            <person name="Hayashi A."/>
            <person name="Hijishita S."/>
            <person name="Honda M."/>
            <person name="Hosokawa S."/>
            <person name="Ichikawa Y."/>
            <person name="Idonuma A."/>
            <person name="Iijima M."/>
            <person name="Ikeda M."/>
            <person name="Ikeno M."/>
            <person name="Ito K."/>
            <person name="Ito S."/>
            <person name="Ito T."/>
            <person name="Ito Y."/>
            <person name="Ito Y."/>
            <person name="Iwabuchi A."/>
            <person name="Kamiya K."/>
            <person name="Karasawa W."/>
            <person name="Kurita K."/>
            <person name="Katagiri S."/>
            <person name="Kikuta A."/>
            <person name="Kobayashi H."/>
            <person name="Kobayashi N."/>
            <person name="Machita K."/>
            <person name="Maehara T."/>
            <person name="Masukawa M."/>
            <person name="Mizubayashi T."/>
            <person name="Mukai Y."/>
            <person name="Nagasaki H."/>
            <person name="Nagata Y."/>
            <person name="Naito S."/>
            <person name="Nakashima M."/>
            <person name="Nakama Y."/>
            <person name="Nakamichi Y."/>
            <person name="Nakamura M."/>
            <person name="Meguro A."/>
            <person name="Negishi M."/>
            <person name="Ohta I."/>
            <person name="Ohta T."/>
            <person name="Okamoto M."/>
            <person name="Ono N."/>
            <person name="Saji S."/>
            <person name="Sakaguchi M."/>
            <person name="Sakai K."/>
            <person name="Shibata M."/>
            <person name="Shimokawa T."/>
            <person name="Song J."/>
            <person name="Takazaki Y."/>
            <person name="Terasawa K."/>
            <person name="Tsugane M."/>
            <person name="Tsuji K."/>
            <person name="Ueda S."/>
            <person name="Waki K."/>
            <person name="Yamagata H."/>
            <person name="Yamamoto M."/>
            <person name="Yamamoto S."/>
            <person name="Yamane H."/>
            <person name="Yoshiki S."/>
            <person name="Yoshihara R."/>
            <person name="Yukawa K."/>
            <person name="Zhong H."/>
            <person name="Yano M."/>
            <person name="Yuan Q."/>
            <person name="Ouyang S."/>
            <person name="Liu J."/>
            <person name="Jones K.M."/>
            <person name="Gansberger K."/>
            <person name="Moffat K."/>
            <person name="Hill J."/>
            <person name="Bera J."/>
            <person name="Fadrosh D."/>
            <person name="Jin S."/>
            <person name="Johri S."/>
            <person name="Kim M."/>
            <person name="Overton L."/>
            <person name="Reardon M."/>
            <person name="Tsitrin T."/>
            <person name="Vuong H."/>
            <person name="Weaver B."/>
            <person name="Ciecko A."/>
            <person name="Tallon L."/>
            <person name="Jackson J."/>
            <person name="Pai G."/>
            <person name="Aken S.V."/>
            <person name="Utterback T."/>
            <person name="Reidmuller S."/>
            <person name="Feldblyum T."/>
            <person name="Hsiao J."/>
            <person name="Zismann V."/>
            <person name="Iobst S."/>
            <person name="de Vazeille A.R."/>
            <person name="Buell C.R."/>
            <person name="Ying K."/>
            <person name="Li Y."/>
            <person name="Lu T."/>
            <person name="Huang Y."/>
            <person name="Zhao Q."/>
            <person name="Feng Q."/>
            <person name="Zhang L."/>
            <person name="Zhu J."/>
            <person name="Weng Q."/>
            <person name="Mu J."/>
            <person name="Lu Y."/>
            <person name="Fan D."/>
            <person name="Liu Y."/>
            <person name="Guan J."/>
            <person name="Zhang Y."/>
            <person name="Yu S."/>
            <person name="Liu X."/>
            <person name="Zhang Y."/>
            <person name="Hong G."/>
            <person name="Han B."/>
            <person name="Choisne N."/>
            <person name="Demange N."/>
            <person name="Orjeda G."/>
            <person name="Samain S."/>
            <person name="Cattolico L."/>
            <person name="Pelletier E."/>
            <person name="Couloux A."/>
            <person name="Segurens B."/>
            <person name="Wincker P."/>
            <person name="D'Hont A."/>
            <person name="Scarpelli C."/>
            <person name="Weissenbach J."/>
            <person name="Salanoubat M."/>
            <person name="Quetier F."/>
            <person name="Yu Y."/>
            <person name="Kim H.R."/>
            <person name="Rambo T."/>
            <person name="Currie J."/>
            <person name="Collura K."/>
            <person name="Luo M."/>
            <person name="Yang T."/>
            <person name="Ammiraju J.S.S."/>
            <person name="Engler F."/>
            <person name="Soderlund C."/>
            <person name="Wing R.A."/>
            <person name="Palmer L.E."/>
            <person name="de la Bastide M."/>
            <person name="Spiegel L."/>
            <person name="Nascimento L."/>
            <person name="Zutavern T."/>
            <person name="O'Shaughnessy A."/>
            <person name="Dike S."/>
            <person name="Dedhia N."/>
            <person name="Preston R."/>
            <person name="Balija V."/>
            <person name="McCombie W.R."/>
            <person name="Chow T."/>
            <person name="Chen H."/>
            <person name="Chung M."/>
            <person name="Chen C."/>
            <person name="Shaw J."/>
            <person name="Wu H."/>
            <person name="Hsiao K."/>
            <person name="Chao Y."/>
            <person name="Chu M."/>
            <person name="Cheng C."/>
            <person name="Hour A."/>
            <person name="Lee P."/>
            <person name="Lin S."/>
            <person name="Lin Y."/>
            <person name="Liou J."/>
            <person name="Liu S."/>
            <person name="Hsing Y."/>
            <person name="Raghuvanshi S."/>
            <person name="Mohanty A."/>
            <person name="Bharti A.K."/>
            <person name="Gaur A."/>
            <person name="Gupta V."/>
            <person name="Kumar D."/>
            <person name="Ravi V."/>
            <person name="Vij S."/>
            <person name="Kapur A."/>
            <person name="Khurana P."/>
            <person name="Khurana P."/>
            <person name="Khurana J.P."/>
            <person name="Tyagi A.K."/>
            <person name="Gaikwad K."/>
            <person name="Singh A."/>
            <person name="Dalal V."/>
            <person name="Srivastava S."/>
            <person name="Dixit A."/>
            <person name="Pal A.K."/>
            <person name="Ghazi I.A."/>
            <person name="Yadav M."/>
            <person name="Pandit A."/>
            <person name="Bhargava A."/>
            <person name="Sureshbabu K."/>
            <person name="Batra K."/>
            <person name="Sharma T.R."/>
            <person name="Mohapatra T."/>
            <person name="Singh N.K."/>
            <person name="Messing J."/>
            <person name="Nelson A.B."/>
            <person name="Fuks G."/>
            <person name="Kavchok S."/>
            <person name="Keizer G."/>
            <person name="Linton E."/>
            <person name="Llaca V."/>
            <person name="Song R."/>
            <person name="Tanyolac B."/>
            <person name="Young S."/>
            <person name="Ho-Il K."/>
            <person name="Hahn J.H."/>
            <person name="Sangsakoo G."/>
            <person name="Vanavichit A."/>
            <person name="de Mattos Luiz.A.T."/>
            <person name="Zimmer P.D."/>
            <person name="Malone G."/>
            <person name="Dellagostin O."/>
            <person name="de Oliveira A.C."/>
            <person name="Bevan M."/>
            <person name="Bancroft I."/>
            <person name="Minx P."/>
            <person name="Cordum H."/>
            <person name="Wilson R."/>
            <person name="Cheng Z."/>
            <person name="Jin W."/>
            <person name="Jiang J."/>
            <person name="Leong S.A."/>
            <person name="Iwama H."/>
            <person name="Gojobori T."/>
            <person name="Itoh T."/>
            <person name="Niimura Y."/>
            <person name="Fujii Y."/>
            <person name="Habara T."/>
            <person name="Sakai H."/>
            <person name="Sato Y."/>
            <person name="Wilson G."/>
            <person name="Kumar K."/>
            <person name="McCouch S."/>
            <person name="Juretic N."/>
            <person name="Hoen D."/>
            <person name="Wright S."/>
            <person name="Bruskiewich R."/>
            <person name="Bureau T."/>
            <person name="Miyao A."/>
            <person name="Hirochika H."/>
            <person name="Nishikawa T."/>
            <person name="Kadowaki K."/>
            <person name="Sugiura M."/>
            <person name="Burr B."/>
            <person name="Sasaki T."/>
        </authorList>
    </citation>
    <scope>NUCLEOTIDE SEQUENCE [LARGE SCALE GENOMIC DNA]</scope>
    <source>
        <strain evidence="3">cv. Nipponbare</strain>
    </source>
</reference>
<reference evidence="2 3" key="2">
    <citation type="journal article" date="2013" name="Plant Cell Physiol.">
        <title>Rice Annotation Project Database (RAP-DB): an integrative and interactive database for rice genomics.</title>
        <authorList>
            <person name="Sakai H."/>
            <person name="Lee S.S."/>
            <person name="Tanaka T."/>
            <person name="Numa H."/>
            <person name="Kim J."/>
            <person name="Kawahara Y."/>
            <person name="Wakimoto H."/>
            <person name="Yang C.C."/>
            <person name="Iwamoto M."/>
            <person name="Abe T."/>
            <person name="Yamada Y."/>
            <person name="Muto A."/>
            <person name="Inokuchi H."/>
            <person name="Ikemura T."/>
            <person name="Matsumoto T."/>
            <person name="Sasaki T."/>
            <person name="Itoh T."/>
        </authorList>
    </citation>
    <scope>NUCLEOTIDE SEQUENCE [LARGE SCALE GENOMIC DNA]</scope>
    <source>
        <strain evidence="3">cv. Nipponbare</strain>
    </source>
</reference>
<gene>
    <name evidence="2" type="ordered locus">Os02g0149050</name>
    <name evidence="2" type="ORF">OSNPB_020149050</name>
</gene>
<protein>
    <submittedName>
        <fullName evidence="2">Os02g0149050 protein</fullName>
    </submittedName>
</protein>
<evidence type="ECO:0000313" key="3">
    <source>
        <dbReference type="Proteomes" id="UP000059680"/>
    </source>
</evidence>
<dbReference type="STRING" id="39947.A0A0P0VF04"/>
<accession>A0A0P0VF04</accession>
<keyword evidence="1" id="KW-0812">Transmembrane</keyword>
<organism evidence="2 3">
    <name type="scientific">Oryza sativa subsp. japonica</name>
    <name type="common">Rice</name>
    <dbReference type="NCBI Taxonomy" id="39947"/>
    <lineage>
        <taxon>Eukaryota</taxon>
        <taxon>Viridiplantae</taxon>
        <taxon>Streptophyta</taxon>
        <taxon>Embryophyta</taxon>
        <taxon>Tracheophyta</taxon>
        <taxon>Spermatophyta</taxon>
        <taxon>Magnoliopsida</taxon>
        <taxon>Liliopsida</taxon>
        <taxon>Poales</taxon>
        <taxon>Poaceae</taxon>
        <taxon>BOP clade</taxon>
        <taxon>Oryzoideae</taxon>
        <taxon>Oryzeae</taxon>
        <taxon>Oryzinae</taxon>
        <taxon>Oryza</taxon>
        <taxon>Oryza sativa</taxon>
    </lineage>
</organism>
<dbReference type="EMBL" id="AP014958">
    <property type="protein sequence ID" value="BAS76988.1"/>
    <property type="molecule type" value="Genomic_DNA"/>
</dbReference>
<dbReference type="PaxDb" id="39947-A0A0P0VF04"/>